<dbReference type="EMBL" id="LCKF01000017">
    <property type="protein sequence ID" value="KKT91161.1"/>
    <property type="molecule type" value="Genomic_DNA"/>
</dbReference>
<sequence length="246" mass="28042">MKNKIKKQIVVLYHRNCPDGFGGALAAYKKFGSRAEYISIDPETLPDEPLRGKSIFVVDVVFDNDHSGAVLAWRYFHPKKKMPKFFLHLEDMDLWKWKLPKTREIISALSLLNFSFKEWLPFMQRLETKEGLKEIVVRGAVVHTYEKRLIERLTEHPTLVEFEGIRTHAVNSGILNSEIANVLLKKFPPIAIVWREREGNVGVSVRSDGSVDVSKLAAKYGGGGHERSSGFLLRGGKKIPWRSVKD</sequence>
<dbReference type="SUPFAM" id="SSF64182">
    <property type="entry name" value="DHH phosphoesterases"/>
    <property type="match status" value="1"/>
</dbReference>
<dbReference type="GO" id="GO:0003676">
    <property type="term" value="F:nucleic acid binding"/>
    <property type="evidence" value="ECO:0007669"/>
    <property type="project" value="InterPro"/>
</dbReference>
<dbReference type="Gene3D" id="3.10.310.30">
    <property type="match status" value="1"/>
</dbReference>
<feature type="domain" description="DHHA1" evidence="1">
    <location>
        <begin position="177"/>
        <end position="234"/>
    </location>
</feature>
<gene>
    <name evidence="2" type="ORF">UW92_C0017G0014</name>
</gene>
<evidence type="ECO:0000313" key="3">
    <source>
        <dbReference type="Proteomes" id="UP000033966"/>
    </source>
</evidence>
<organism evidence="2 3">
    <name type="scientific">Candidatus Jorgensenbacteria bacterium GW2011_GWA2_45_13</name>
    <dbReference type="NCBI Taxonomy" id="1618662"/>
    <lineage>
        <taxon>Bacteria</taxon>
        <taxon>Candidatus Joergenseniibacteriota</taxon>
    </lineage>
</organism>
<dbReference type="InterPro" id="IPR038763">
    <property type="entry name" value="DHH_sf"/>
</dbReference>
<reference evidence="2 3" key="1">
    <citation type="journal article" date="2015" name="Nature">
        <title>rRNA introns, odd ribosomes, and small enigmatic genomes across a large radiation of phyla.</title>
        <authorList>
            <person name="Brown C.T."/>
            <person name="Hug L.A."/>
            <person name="Thomas B.C."/>
            <person name="Sharon I."/>
            <person name="Castelle C.J."/>
            <person name="Singh A."/>
            <person name="Wilkins M.J."/>
            <person name="Williams K.H."/>
            <person name="Banfield J.F."/>
        </authorList>
    </citation>
    <scope>NUCLEOTIDE SEQUENCE [LARGE SCALE GENOMIC DNA]</scope>
</reference>
<name>A0A0G1L5I3_9BACT</name>
<evidence type="ECO:0000313" key="2">
    <source>
        <dbReference type="EMBL" id="KKT91161.1"/>
    </source>
</evidence>
<dbReference type="Pfam" id="PF02272">
    <property type="entry name" value="DHHA1"/>
    <property type="match status" value="1"/>
</dbReference>
<dbReference type="InterPro" id="IPR003156">
    <property type="entry name" value="DHHA1_dom"/>
</dbReference>
<dbReference type="PANTHER" id="PTHR46922">
    <property type="entry name" value="DHHA1 DOMAIN PROTEIN"/>
    <property type="match status" value="1"/>
</dbReference>
<comment type="caution">
    <text evidence="2">The sequence shown here is derived from an EMBL/GenBank/DDBJ whole genome shotgun (WGS) entry which is preliminary data.</text>
</comment>
<dbReference type="AlphaFoldDB" id="A0A0G1L5I3"/>
<evidence type="ECO:0000259" key="1">
    <source>
        <dbReference type="Pfam" id="PF02272"/>
    </source>
</evidence>
<accession>A0A0G1L5I3</accession>
<proteinExistence type="predicted"/>
<dbReference type="Proteomes" id="UP000033966">
    <property type="component" value="Unassembled WGS sequence"/>
</dbReference>
<protein>
    <recommendedName>
        <fullName evidence="1">DHHA1 domain-containing protein</fullName>
    </recommendedName>
</protein>
<dbReference type="PANTHER" id="PTHR46922:SF4">
    <property type="entry name" value="DHHA1 DOMAIN PROTEIN"/>
    <property type="match status" value="1"/>
</dbReference>